<dbReference type="GO" id="GO:0016746">
    <property type="term" value="F:acyltransferase activity"/>
    <property type="evidence" value="ECO:0007669"/>
    <property type="project" value="UniProtKB-KW"/>
</dbReference>
<keyword evidence="2" id="KW-0808">Transferase</keyword>
<accession>A0ABT1RS21</accession>
<dbReference type="InterPro" id="IPR016181">
    <property type="entry name" value="Acyl_CoA_acyltransferase"/>
</dbReference>
<dbReference type="EC" id="2.3.1.-" evidence="2"/>
<proteinExistence type="predicted"/>
<name>A0ABT1RS21_9FIRM</name>
<protein>
    <submittedName>
        <fullName evidence="2">GNAT family N-acetyltransferase</fullName>
        <ecNumber evidence="2">2.3.1.-</ecNumber>
    </submittedName>
</protein>
<evidence type="ECO:0000313" key="3">
    <source>
        <dbReference type="Proteomes" id="UP001524502"/>
    </source>
</evidence>
<dbReference type="InterPro" id="IPR000182">
    <property type="entry name" value="GNAT_dom"/>
</dbReference>
<keyword evidence="3" id="KW-1185">Reference proteome</keyword>
<dbReference type="SUPFAM" id="SSF55729">
    <property type="entry name" value="Acyl-CoA N-acyltransferases (Nat)"/>
    <property type="match status" value="1"/>
</dbReference>
<organism evidence="2 3">
    <name type="scientific">Anaerovorax odorimutans</name>
    <dbReference type="NCBI Taxonomy" id="109327"/>
    <lineage>
        <taxon>Bacteria</taxon>
        <taxon>Bacillati</taxon>
        <taxon>Bacillota</taxon>
        <taxon>Clostridia</taxon>
        <taxon>Peptostreptococcales</taxon>
        <taxon>Anaerovoracaceae</taxon>
        <taxon>Anaerovorax</taxon>
    </lineage>
</organism>
<dbReference type="EMBL" id="JANFXK010000018">
    <property type="protein sequence ID" value="MCQ4637944.1"/>
    <property type="molecule type" value="Genomic_DNA"/>
</dbReference>
<dbReference type="Pfam" id="PF00583">
    <property type="entry name" value="Acetyltransf_1"/>
    <property type="match status" value="1"/>
</dbReference>
<dbReference type="Gene3D" id="3.40.630.30">
    <property type="match status" value="1"/>
</dbReference>
<feature type="domain" description="N-acetyltransferase" evidence="1">
    <location>
        <begin position="1"/>
        <end position="147"/>
    </location>
</feature>
<evidence type="ECO:0000259" key="1">
    <source>
        <dbReference type="PROSITE" id="PS51186"/>
    </source>
</evidence>
<dbReference type="Proteomes" id="UP001524502">
    <property type="component" value="Unassembled WGS sequence"/>
</dbReference>
<evidence type="ECO:0000313" key="2">
    <source>
        <dbReference type="EMBL" id="MCQ4637944.1"/>
    </source>
</evidence>
<reference evidence="2 3" key="1">
    <citation type="submission" date="2022-06" db="EMBL/GenBank/DDBJ databases">
        <title>Isolation of gut microbiota from human fecal samples.</title>
        <authorList>
            <person name="Pamer E.G."/>
            <person name="Barat B."/>
            <person name="Waligurski E."/>
            <person name="Medina S."/>
            <person name="Paddock L."/>
            <person name="Mostad J."/>
        </authorList>
    </citation>
    <scope>NUCLEOTIDE SEQUENCE [LARGE SCALE GENOMIC DNA]</scope>
    <source>
        <strain evidence="2 3">SL.3.17</strain>
    </source>
</reference>
<keyword evidence="2" id="KW-0012">Acyltransferase</keyword>
<comment type="caution">
    <text evidence="2">The sequence shown here is derived from an EMBL/GenBank/DDBJ whole genome shotgun (WGS) entry which is preliminary data.</text>
</comment>
<gene>
    <name evidence="2" type="ORF">NE619_14505</name>
</gene>
<dbReference type="PROSITE" id="PS51186">
    <property type="entry name" value="GNAT"/>
    <property type="match status" value="1"/>
</dbReference>
<dbReference type="CDD" id="cd04301">
    <property type="entry name" value="NAT_SF"/>
    <property type="match status" value="1"/>
</dbReference>
<dbReference type="RefSeq" id="WP_256133134.1">
    <property type="nucleotide sequence ID" value="NZ_JANFXK010000018.1"/>
</dbReference>
<sequence>MSTYKPMETDDYRGLARMFYENGLEVKPDGPQPEGLIACWEVLDSRGERIAGIELETRAGEYVVGGITVLEPYRKSGIGEIMLRTVTDRVKEMGGQRAMLVAKVPEFFEKSGFRRIAREDSPEISKCFTCDQFETSCFPAVMEKPLNEGGTKV</sequence>